<evidence type="ECO:0000256" key="4">
    <source>
        <dbReference type="SAM" id="SignalP"/>
    </source>
</evidence>
<keyword evidence="4" id="KW-0732">Signal</keyword>
<comment type="similarity">
    <text evidence="1">Belongs to the transglycosylase Slt family.</text>
</comment>
<evidence type="ECO:0000313" key="6">
    <source>
        <dbReference type="EMBL" id="TXD33502.1"/>
    </source>
</evidence>
<dbReference type="Proteomes" id="UP000321412">
    <property type="component" value="Unassembled WGS sequence"/>
</dbReference>
<feature type="repeat" description="TPR" evidence="2">
    <location>
        <begin position="572"/>
        <end position="605"/>
    </location>
</feature>
<name>A0A5C6X8P0_9DELT</name>
<evidence type="ECO:0000259" key="5">
    <source>
        <dbReference type="Pfam" id="PF01464"/>
    </source>
</evidence>
<feature type="compositionally biased region" description="Polar residues" evidence="3">
    <location>
        <begin position="84"/>
        <end position="111"/>
    </location>
</feature>
<keyword evidence="7" id="KW-1185">Reference proteome</keyword>
<proteinExistence type="inferred from homology"/>
<dbReference type="Gene3D" id="1.25.40.10">
    <property type="entry name" value="Tetratricopeptide repeat domain"/>
    <property type="match status" value="1"/>
</dbReference>
<dbReference type="PROSITE" id="PS50005">
    <property type="entry name" value="TPR"/>
    <property type="match status" value="1"/>
</dbReference>
<dbReference type="Pfam" id="PF13174">
    <property type="entry name" value="TPR_6"/>
    <property type="match status" value="1"/>
</dbReference>
<protein>
    <submittedName>
        <fullName evidence="6">Tetratricopeptide repeat protein</fullName>
    </submittedName>
</protein>
<dbReference type="AlphaFoldDB" id="A0A5C6X8P0"/>
<dbReference type="InterPro" id="IPR011990">
    <property type="entry name" value="TPR-like_helical_dom_sf"/>
</dbReference>
<feature type="compositionally biased region" description="Low complexity" evidence="3">
    <location>
        <begin position="54"/>
        <end position="64"/>
    </location>
</feature>
<dbReference type="PANTHER" id="PTHR37423:SF2">
    <property type="entry name" value="MEMBRANE-BOUND LYTIC MUREIN TRANSGLYCOSYLASE C"/>
    <property type="match status" value="1"/>
</dbReference>
<accession>A0A5C6X8P0</accession>
<feature type="compositionally biased region" description="Acidic residues" evidence="3">
    <location>
        <begin position="41"/>
        <end position="50"/>
    </location>
</feature>
<feature type="compositionally biased region" description="Acidic residues" evidence="3">
    <location>
        <begin position="66"/>
        <end position="75"/>
    </location>
</feature>
<dbReference type="InterPro" id="IPR000189">
    <property type="entry name" value="Transglyc_AS"/>
</dbReference>
<dbReference type="Gene3D" id="1.10.530.10">
    <property type="match status" value="1"/>
</dbReference>
<dbReference type="InterPro" id="IPR019734">
    <property type="entry name" value="TPR_rpt"/>
</dbReference>
<evidence type="ECO:0000256" key="1">
    <source>
        <dbReference type="ARBA" id="ARBA00007734"/>
    </source>
</evidence>
<dbReference type="OrthoDB" id="9781970at2"/>
<evidence type="ECO:0000256" key="2">
    <source>
        <dbReference type="PROSITE-ProRule" id="PRU00339"/>
    </source>
</evidence>
<dbReference type="GO" id="GO:0000270">
    <property type="term" value="P:peptidoglycan metabolic process"/>
    <property type="evidence" value="ECO:0007669"/>
    <property type="project" value="InterPro"/>
</dbReference>
<keyword evidence="2" id="KW-0802">TPR repeat</keyword>
<feature type="compositionally biased region" description="Acidic residues" evidence="3">
    <location>
        <begin position="136"/>
        <end position="149"/>
    </location>
</feature>
<dbReference type="SUPFAM" id="SSF53955">
    <property type="entry name" value="Lysozyme-like"/>
    <property type="match status" value="1"/>
</dbReference>
<evidence type="ECO:0000256" key="3">
    <source>
        <dbReference type="SAM" id="MobiDB-lite"/>
    </source>
</evidence>
<dbReference type="GO" id="GO:0016020">
    <property type="term" value="C:membrane"/>
    <property type="evidence" value="ECO:0007669"/>
    <property type="project" value="InterPro"/>
</dbReference>
<feature type="chain" id="PRO_5022979790" evidence="4">
    <location>
        <begin position="28"/>
        <end position="995"/>
    </location>
</feature>
<feature type="region of interest" description="Disordered" evidence="3">
    <location>
        <begin position="130"/>
        <end position="149"/>
    </location>
</feature>
<dbReference type="PANTHER" id="PTHR37423">
    <property type="entry name" value="SOLUBLE LYTIC MUREIN TRANSGLYCOSYLASE-RELATED"/>
    <property type="match status" value="1"/>
</dbReference>
<dbReference type="EMBL" id="VOSM01000022">
    <property type="protein sequence ID" value="TXD33502.1"/>
    <property type="molecule type" value="Genomic_DNA"/>
</dbReference>
<dbReference type="Pfam" id="PF01464">
    <property type="entry name" value="SLT"/>
    <property type="match status" value="1"/>
</dbReference>
<evidence type="ECO:0000313" key="7">
    <source>
        <dbReference type="Proteomes" id="UP000321412"/>
    </source>
</evidence>
<gene>
    <name evidence="6" type="ORF">FRC98_20585</name>
</gene>
<dbReference type="SUPFAM" id="SSF48452">
    <property type="entry name" value="TPR-like"/>
    <property type="match status" value="1"/>
</dbReference>
<dbReference type="InterPro" id="IPR023346">
    <property type="entry name" value="Lysozyme-like_dom_sf"/>
</dbReference>
<feature type="signal peptide" evidence="4">
    <location>
        <begin position="1"/>
        <end position="27"/>
    </location>
</feature>
<dbReference type="InterPro" id="IPR008258">
    <property type="entry name" value="Transglycosylase_SLT_dom_1"/>
</dbReference>
<sequence length="995" mass="111421">MNDLRTTLTRALLMSALLWGVPSVASAQEAADTAPEAPEQVADDSGEDERQEAALRALKRAQQAIDEGDDASDSDDAQREETTEALTETGSTPPRQLVENTAESTEGNTPGVTEDDSPADASELDAAEPVTAQADPLDEPEPQDDYGDSAEEDAAIFGAYDEPEESPEADAIVDAEVPADLIEDAILDAELAAQAPADAGALNEELATDAQIEPGVGLDADQTARLRDFFARITDEDETSWPRPAALRSLQAVSSRLLGVGGDYLVLTPYVADPRWPQAMQLLVEDECDDALTLATDILGPPELHADGEPAVRYAFARIQMCADARAQGLATMRQLAELPTAVGELARRALGRSRQQAVEDEAMALSSHIRQAERRANDGEVDQALRDLYELRQELKQSWDQYQVRRAEARILERAERPLEAAQVWLGIYRMTRSWRSSDRIAGDVEDAMRRLDVAIPFGDRIDRMRELIARGRYRHAHQVSRENARLRNVSGSEIRGWTRYREALQNERERKREKALQEFAEAERLVRDPAIRPRLYFGWARALRRMDRDSEAIALYQRLCHEYPTNALCPEALYEAGRLYQFKNKHEEARAHFFDLVGLHPFSSHVPDALWRTALSAYLQEDYDAAIPPLLDLVNHYGHIKDESELTLGLKARYWLGVNHLKAGRTDQARHWLQNTIDSGPLTWYGRLAVARLEQHELPAHVRLPTINLNAEEIANFATLRLPHNPRLEVGAELVRLSLYKDALAEVRRQQAVHPIPEGTVQLRAGLHLAVDEPNWAHWIMKSVIDERGPSLRNIRDWGFAFPVNYMELAHKYGDAYGVSPFLVQAIIRQESGFRPTVKSYAGAMGLMQLMPGTARYTSRTFLEEGSVSSRQILNPDTNVRLGTMYIRIHIAHAHDRPALALAGYNAGPAPLRSWMDRFGDREVDAWVESITYQEARGYVRKVMTSFITYQGLYGDGTLPDIPLEMPEDLRPWGKIPEVEAAASEPVSMLLVF</sequence>
<feature type="compositionally biased region" description="Acidic residues" evidence="3">
    <location>
        <begin position="113"/>
        <end position="124"/>
    </location>
</feature>
<feature type="domain" description="Transglycosylase SLT" evidence="5">
    <location>
        <begin position="811"/>
        <end position="927"/>
    </location>
</feature>
<dbReference type="RefSeq" id="WP_146983469.1">
    <property type="nucleotide sequence ID" value="NZ_VOSM01000022.1"/>
</dbReference>
<comment type="caution">
    <text evidence="6">The sequence shown here is derived from an EMBL/GenBank/DDBJ whole genome shotgun (WGS) entry which is preliminary data.</text>
</comment>
<dbReference type="CDD" id="cd13401">
    <property type="entry name" value="Slt70-like"/>
    <property type="match status" value="1"/>
</dbReference>
<dbReference type="GO" id="GO:0008933">
    <property type="term" value="F:peptidoglycan lytic transglycosylase activity"/>
    <property type="evidence" value="ECO:0007669"/>
    <property type="project" value="InterPro"/>
</dbReference>
<dbReference type="PROSITE" id="PS00922">
    <property type="entry name" value="TRANSGLYCOSYLASE"/>
    <property type="match status" value="1"/>
</dbReference>
<feature type="region of interest" description="Disordered" evidence="3">
    <location>
        <begin position="29"/>
        <end position="124"/>
    </location>
</feature>
<reference evidence="6 7" key="1">
    <citation type="submission" date="2019-08" db="EMBL/GenBank/DDBJ databases">
        <title>Bradymonadales sp. TMQ4.</title>
        <authorList>
            <person name="Liang Q."/>
        </authorList>
    </citation>
    <scope>NUCLEOTIDE SEQUENCE [LARGE SCALE GENOMIC DNA]</scope>
    <source>
        <strain evidence="6 7">TMQ4</strain>
    </source>
</reference>
<organism evidence="6 7">
    <name type="scientific">Lujinxingia vulgaris</name>
    <dbReference type="NCBI Taxonomy" id="2600176"/>
    <lineage>
        <taxon>Bacteria</taxon>
        <taxon>Deltaproteobacteria</taxon>
        <taxon>Bradymonadales</taxon>
        <taxon>Lujinxingiaceae</taxon>
        <taxon>Lujinxingia</taxon>
    </lineage>
</organism>